<name>A0A1G6TU79_9PROT</name>
<feature type="signal peptide" evidence="1">
    <location>
        <begin position="1"/>
        <end position="25"/>
    </location>
</feature>
<dbReference type="EMBL" id="FNAK01000001">
    <property type="protein sequence ID" value="SDD32016.1"/>
    <property type="molecule type" value="Genomic_DNA"/>
</dbReference>
<dbReference type="RefSeq" id="WP_068308624.1">
    <property type="nucleotide sequence ID" value="NZ_FNAK01000001.1"/>
</dbReference>
<dbReference type="InterPro" id="IPR025737">
    <property type="entry name" value="FApF"/>
</dbReference>
<keyword evidence="1" id="KW-0732">Signal</keyword>
<evidence type="ECO:0000313" key="2">
    <source>
        <dbReference type="EMBL" id="SDD32016.1"/>
    </source>
</evidence>
<dbReference type="STRING" id="637679.GCA_001550055_00550"/>
<gene>
    <name evidence="2" type="ORF">SAMN04488071_0340</name>
</gene>
<protein>
    <recommendedName>
        <fullName evidence="4">MetA-pathway of phenol degradation</fullName>
    </recommendedName>
</protein>
<dbReference type="AlphaFoldDB" id="A0A1G6TU79"/>
<feature type="chain" id="PRO_5010336037" description="MetA-pathway of phenol degradation" evidence="1">
    <location>
        <begin position="26"/>
        <end position="315"/>
    </location>
</feature>
<dbReference type="Pfam" id="PF13557">
    <property type="entry name" value="Phenol_MetA_deg"/>
    <property type="match status" value="1"/>
</dbReference>
<sequence>MRFARKTVRTLVIATVGLFAATVAAAGEDIAPGRQRLEDAWWTGPIISMSAAAMPKGHAYFEPYLYNVHSGGNDYVRSRTYMLYGATERLTLGLIPVFGYNRLGSGETSSGPRMGDLSFIARYQLTRYDAETYRPDTSLALEWSLPTGRHDQLKRLGDGMGAGTSQLTLRFLAQEVFWAPNGRLLRARLGLSRTFAGTARVEDRSVYGTPTGFLGEAKPGSSFTIDHSWEYSLSRSWVLAVDLSYSHTERTSVQGLLDGGAYAYRSGTADSFAIAPAVEYSWSENKGILAGVRIVPKSHGTPSSITPVIALSLFF</sequence>
<proteinExistence type="predicted"/>
<evidence type="ECO:0000256" key="1">
    <source>
        <dbReference type="SAM" id="SignalP"/>
    </source>
</evidence>
<dbReference type="Proteomes" id="UP000183685">
    <property type="component" value="Unassembled WGS sequence"/>
</dbReference>
<organism evidence="2 3">
    <name type="scientific">Kordiimonas lacus</name>
    <dbReference type="NCBI Taxonomy" id="637679"/>
    <lineage>
        <taxon>Bacteria</taxon>
        <taxon>Pseudomonadati</taxon>
        <taxon>Pseudomonadota</taxon>
        <taxon>Alphaproteobacteria</taxon>
        <taxon>Kordiimonadales</taxon>
        <taxon>Kordiimonadaceae</taxon>
        <taxon>Kordiimonas</taxon>
    </lineage>
</organism>
<evidence type="ECO:0008006" key="4">
    <source>
        <dbReference type="Google" id="ProtNLM"/>
    </source>
</evidence>
<keyword evidence="3" id="KW-1185">Reference proteome</keyword>
<evidence type="ECO:0000313" key="3">
    <source>
        <dbReference type="Proteomes" id="UP000183685"/>
    </source>
</evidence>
<accession>A0A1G6TU79</accession>
<reference evidence="2 3" key="1">
    <citation type="submission" date="2016-10" db="EMBL/GenBank/DDBJ databases">
        <authorList>
            <person name="de Groot N.N."/>
        </authorList>
    </citation>
    <scope>NUCLEOTIDE SEQUENCE [LARGE SCALE GENOMIC DNA]</scope>
    <source>
        <strain evidence="2 3">CGMCC 1.9109</strain>
    </source>
</reference>
<dbReference type="OrthoDB" id="7240756at2"/>